<evidence type="ECO:0000313" key="7">
    <source>
        <dbReference type="EMBL" id="RST74189.1"/>
    </source>
</evidence>
<reference evidence="7" key="1">
    <citation type="submission" date="2018-12" db="EMBL/GenBank/DDBJ databases">
        <authorList>
            <person name="Sun L."/>
            <person name="Chen Z."/>
        </authorList>
    </citation>
    <scope>NUCLEOTIDE SEQUENCE [LARGE SCALE GENOMIC DNA]</scope>
    <source>
        <strain evidence="7">3-2-2</strain>
    </source>
</reference>
<evidence type="ECO:0000256" key="2">
    <source>
        <dbReference type="ARBA" id="ARBA00022475"/>
    </source>
</evidence>
<accession>A0A429XZP2</accession>
<evidence type="ECO:0000256" key="1">
    <source>
        <dbReference type="ARBA" id="ARBA00004651"/>
    </source>
</evidence>
<dbReference type="PANTHER" id="PTHR30250">
    <property type="entry name" value="PST FAMILY PREDICTED COLANIC ACID TRANSPORTER"/>
    <property type="match status" value="1"/>
</dbReference>
<feature type="transmembrane region" description="Helical" evidence="6">
    <location>
        <begin position="214"/>
        <end position="235"/>
    </location>
</feature>
<dbReference type="AlphaFoldDB" id="A0A429XZP2"/>
<feature type="transmembrane region" description="Helical" evidence="6">
    <location>
        <begin position="12"/>
        <end position="32"/>
    </location>
</feature>
<dbReference type="EMBL" id="QYTV02000004">
    <property type="protein sequence ID" value="RST74189.1"/>
    <property type="molecule type" value="Genomic_DNA"/>
</dbReference>
<evidence type="ECO:0000256" key="6">
    <source>
        <dbReference type="SAM" id="Phobius"/>
    </source>
</evidence>
<organism evidence="7 8">
    <name type="scientific">Siminovitchia acidinfaciens</name>
    <dbReference type="NCBI Taxonomy" id="2321395"/>
    <lineage>
        <taxon>Bacteria</taxon>
        <taxon>Bacillati</taxon>
        <taxon>Bacillota</taxon>
        <taxon>Bacilli</taxon>
        <taxon>Bacillales</taxon>
        <taxon>Bacillaceae</taxon>
        <taxon>Siminovitchia</taxon>
    </lineage>
</organism>
<feature type="transmembrane region" description="Helical" evidence="6">
    <location>
        <begin position="389"/>
        <end position="411"/>
    </location>
</feature>
<dbReference type="Pfam" id="PF13440">
    <property type="entry name" value="Polysacc_synt_3"/>
    <property type="match status" value="1"/>
</dbReference>
<sequence>MRGLMAKFKGLLGLLTGNVLAQAIYIAAIPIIARIYTPDQIGELTLLISILAIINVFATLKLELALPIESNNSRLINLLVACLLILTAITLLTFIGVHLVWSYKIYAESIWIYLLPVMLFGEGLYNLAIYYSIRLQNYKGIAVSKFSKSLLTNGSQITFGTLNSGSLSLVAGDIFGRLLGANRLLKNIFDLLKENRKSISKKRVLESVKFHRKFPLLSSVSAFFNSSALQMFPIFLGMMYSNYYLGLFAMGQRILISPMTLISQAVGQFFLGNATELVREGNIHKLKLTFYRYAISLFGISLVIVLLVVLFSEKLIFLFLGSQWHETKEVIKLISFMVVIQFSVSPLSQILNILKKQELQFIWDLTRFIFVVGTLICIKQFNLEFHQSILIYSILVTSTYLLLLALITAVLNRVDHSKSDRIVHKKSM</sequence>
<name>A0A429XZP2_9BACI</name>
<proteinExistence type="predicted"/>
<feature type="transmembrane region" description="Helical" evidence="6">
    <location>
        <begin position="76"/>
        <end position="98"/>
    </location>
</feature>
<dbReference type="Proteomes" id="UP000287156">
    <property type="component" value="Unassembled WGS sequence"/>
</dbReference>
<dbReference type="GO" id="GO:0005886">
    <property type="term" value="C:plasma membrane"/>
    <property type="evidence" value="ECO:0007669"/>
    <property type="project" value="UniProtKB-SubCell"/>
</dbReference>
<keyword evidence="4 6" id="KW-1133">Transmembrane helix</keyword>
<keyword evidence="2" id="KW-1003">Cell membrane</keyword>
<gene>
    <name evidence="7" type="ORF">D4T97_010950</name>
</gene>
<feature type="transmembrane region" description="Helical" evidence="6">
    <location>
        <begin position="290"/>
        <end position="311"/>
    </location>
</feature>
<comment type="subcellular location">
    <subcellularLocation>
        <location evidence="1">Cell membrane</location>
        <topology evidence="1">Multi-pass membrane protein</topology>
    </subcellularLocation>
</comment>
<keyword evidence="3 6" id="KW-0812">Transmembrane</keyword>
<evidence type="ECO:0000256" key="4">
    <source>
        <dbReference type="ARBA" id="ARBA00022989"/>
    </source>
</evidence>
<protein>
    <submittedName>
        <fullName evidence="7">Uncharacterized protein</fullName>
    </submittedName>
</protein>
<keyword evidence="5 6" id="KW-0472">Membrane</keyword>
<comment type="caution">
    <text evidence="7">The sequence shown here is derived from an EMBL/GenBank/DDBJ whole genome shotgun (WGS) entry which is preliminary data.</text>
</comment>
<evidence type="ECO:0000313" key="8">
    <source>
        <dbReference type="Proteomes" id="UP000287156"/>
    </source>
</evidence>
<dbReference type="PANTHER" id="PTHR30250:SF11">
    <property type="entry name" value="O-ANTIGEN TRANSPORTER-RELATED"/>
    <property type="match status" value="1"/>
</dbReference>
<dbReference type="OrthoDB" id="109075at2"/>
<feature type="transmembrane region" description="Helical" evidence="6">
    <location>
        <begin position="44"/>
        <end position="64"/>
    </location>
</feature>
<feature type="transmembrane region" description="Helical" evidence="6">
    <location>
        <begin position="110"/>
        <end position="131"/>
    </location>
</feature>
<evidence type="ECO:0000256" key="5">
    <source>
        <dbReference type="ARBA" id="ARBA00023136"/>
    </source>
</evidence>
<evidence type="ECO:0000256" key="3">
    <source>
        <dbReference type="ARBA" id="ARBA00022692"/>
    </source>
</evidence>
<keyword evidence="8" id="KW-1185">Reference proteome</keyword>
<feature type="transmembrane region" description="Helical" evidence="6">
    <location>
        <begin position="255"/>
        <end position="278"/>
    </location>
</feature>
<dbReference type="InterPro" id="IPR050833">
    <property type="entry name" value="Poly_Biosynth_Transport"/>
</dbReference>